<keyword evidence="8" id="KW-1185">Reference proteome</keyword>
<dbReference type="RefSeq" id="WP_203657539.1">
    <property type="nucleotide sequence ID" value="NZ_BAAAZM010000006.1"/>
</dbReference>
<evidence type="ECO:0000313" key="8">
    <source>
        <dbReference type="Proteomes" id="UP000612808"/>
    </source>
</evidence>
<evidence type="ECO:0000256" key="4">
    <source>
        <dbReference type="SAM" id="MobiDB-lite"/>
    </source>
</evidence>
<name>A0A8J3J7H5_9ACTN</name>
<dbReference type="Proteomes" id="UP000612808">
    <property type="component" value="Unassembled WGS sequence"/>
</dbReference>
<accession>A0A8J3J7H5</accession>
<dbReference type="Pfam" id="PF07730">
    <property type="entry name" value="HisKA_3"/>
    <property type="match status" value="1"/>
</dbReference>
<keyword evidence="2" id="KW-0418">Kinase</keyword>
<dbReference type="PANTHER" id="PTHR24421:SF63">
    <property type="entry name" value="SENSOR HISTIDINE KINASE DESK"/>
    <property type="match status" value="1"/>
</dbReference>
<sequence>MRARPQLALVLLTVTLCAWFVARSGFVFSSEYGPSAVHGVTAGIAVTAIAGVCALLYVIATRRPPPPVAAGLVAAQAVLAFAPYVVIGGVWGPVGGGVVASLLFVAPRRVGWPLSVLAVAVDIALSAAFQEPGVDGLALVGRLVIDVLVGLSLFGVVLLTDLTRRVAAERTAYTELAVAAERLDNAEHLRTALGEELAAVHRLSGLGVDDADTRTRLADIAAHARNAARAARSITDLRRAMPPRPAGTDTAPATTISPRLARSFTLATTIGCALLVLVNLAYYVRPGTAGWVLAVLILAGSVGLQMYHGAPQLGDRVPRWWRWTLPGHLVVLLVVVALTGTHFAPVIVLVAGAVLYRYRPAVSAGVLTVVLVALLLVQPPGTTLGDRTYLVASLTATLVQVYAYCRLPELARDLTETRDGLARLAVVRERLRVARDVHDLLGFSVAGIGLKAELVARLVDTDRARARDEIAELGRLAERGLREVRAVTAGTHELHLAEELRTARSLLDTSGIRGDVTVDAPAVPGGVDTLLATVLREAVTNVVRHATASTCTITLTVRDDAVTLRVVNDGAAGAGTTRRAGTGLASLGARVTAAGGRFSAETRGDTFVLTADVPVRERLQPPRLGRDPDRVDPITGVELGDG</sequence>
<dbReference type="SUPFAM" id="SSF55874">
    <property type="entry name" value="ATPase domain of HSP90 chaperone/DNA topoisomerase II/histidine kinase"/>
    <property type="match status" value="1"/>
</dbReference>
<keyword evidence="5" id="KW-1133">Transmembrane helix</keyword>
<dbReference type="InterPro" id="IPR011712">
    <property type="entry name" value="Sig_transdc_His_kin_sub3_dim/P"/>
</dbReference>
<dbReference type="CDD" id="cd16917">
    <property type="entry name" value="HATPase_UhpB-NarQ-NarX-like"/>
    <property type="match status" value="1"/>
</dbReference>
<dbReference type="InterPro" id="IPR036890">
    <property type="entry name" value="HATPase_C_sf"/>
</dbReference>
<dbReference type="GO" id="GO:0000155">
    <property type="term" value="F:phosphorelay sensor kinase activity"/>
    <property type="evidence" value="ECO:0007669"/>
    <property type="project" value="InterPro"/>
</dbReference>
<reference evidence="7" key="1">
    <citation type="submission" date="2021-01" db="EMBL/GenBank/DDBJ databases">
        <title>Whole genome shotgun sequence of Actinocatenispora rupis NBRC 107355.</title>
        <authorList>
            <person name="Komaki H."/>
            <person name="Tamura T."/>
        </authorList>
    </citation>
    <scope>NUCLEOTIDE SEQUENCE</scope>
    <source>
        <strain evidence="7">NBRC 107355</strain>
    </source>
</reference>
<feature type="transmembrane region" description="Helical" evidence="5">
    <location>
        <begin position="264"/>
        <end position="283"/>
    </location>
</feature>
<dbReference type="Gene3D" id="1.20.5.1930">
    <property type="match status" value="1"/>
</dbReference>
<keyword evidence="5" id="KW-0812">Transmembrane</keyword>
<feature type="region of interest" description="Disordered" evidence="4">
    <location>
        <begin position="619"/>
        <end position="642"/>
    </location>
</feature>
<dbReference type="EMBL" id="BOMB01000012">
    <property type="protein sequence ID" value="GID11562.1"/>
    <property type="molecule type" value="Genomic_DNA"/>
</dbReference>
<feature type="transmembrane region" description="Helical" evidence="5">
    <location>
        <begin position="114"/>
        <end position="130"/>
    </location>
</feature>
<evidence type="ECO:0000256" key="2">
    <source>
        <dbReference type="ARBA" id="ARBA00022777"/>
    </source>
</evidence>
<feature type="transmembrane region" description="Helical" evidence="5">
    <location>
        <begin position="361"/>
        <end position="377"/>
    </location>
</feature>
<evidence type="ECO:0000256" key="1">
    <source>
        <dbReference type="ARBA" id="ARBA00022679"/>
    </source>
</evidence>
<protein>
    <recommendedName>
        <fullName evidence="6">Signal transduction histidine kinase subgroup 3 dimerisation and phosphoacceptor domain-containing protein</fullName>
    </recommendedName>
</protein>
<proteinExistence type="predicted"/>
<feature type="compositionally biased region" description="Basic and acidic residues" evidence="4">
    <location>
        <begin position="619"/>
        <end position="632"/>
    </location>
</feature>
<feature type="transmembrane region" description="Helical" evidence="5">
    <location>
        <begin position="289"/>
        <end position="308"/>
    </location>
</feature>
<organism evidence="7 8">
    <name type="scientific">Actinocatenispora rupis</name>
    <dbReference type="NCBI Taxonomy" id="519421"/>
    <lineage>
        <taxon>Bacteria</taxon>
        <taxon>Bacillati</taxon>
        <taxon>Actinomycetota</taxon>
        <taxon>Actinomycetes</taxon>
        <taxon>Micromonosporales</taxon>
        <taxon>Micromonosporaceae</taxon>
        <taxon>Actinocatenispora</taxon>
    </lineage>
</organism>
<evidence type="ECO:0000256" key="3">
    <source>
        <dbReference type="ARBA" id="ARBA00023012"/>
    </source>
</evidence>
<feature type="transmembrane region" description="Helical" evidence="5">
    <location>
        <begin position="136"/>
        <end position="160"/>
    </location>
</feature>
<evidence type="ECO:0000259" key="6">
    <source>
        <dbReference type="Pfam" id="PF07730"/>
    </source>
</evidence>
<dbReference type="GO" id="GO:0046983">
    <property type="term" value="F:protein dimerization activity"/>
    <property type="evidence" value="ECO:0007669"/>
    <property type="project" value="InterPro"/>
</dbReference>
<feature type="transmembrane region" description="Helical" evidence="5">
    <location>
        <begin position="67"/>
        <end position="84"/>
    </location>
</feature>
<feature type="domain" description="Signal transduction histidine kinase subgroup 3 dimerisation and phosphoacceptor" evidence="6">
    <location>
        <begin position="429"/>
        <end position="489"/>
    </location>
</feature>
<dbReference type="Gene3D" id="3.30.565.10">
    <property type="entry name" value="Histidine kinase-like ATPase, C-terminal domain"/>
    <property type="match status" value="1"/>
</dbReference>
<comment type="caution">
    <text evidence="7">The sequence shown here is derived from an EMBL/GenBank/DDBJ whole genome shotgun (WGS) entry which is preliminary data.</text>
</comment>
<dbReference type="GO" id="GO:0016020">
    <property type="term" value="C:membrane"/>
    <property type="evidence" value="ECO:0007669"/>
    <property type="project" value="InterPro"/>
</dbReference>
<evidence type="ECO:0000313" key="7">
    <source>
        <dbReference type="EMBL" id="GID11562.1"/>
    </source>
</evidence>
<evidence type="ECO:0000256" key="5">
    <source>
        <dbReference type="SAM" id="Phobius"/>
    </source>
</evidence>
<keyword evidence="5" id="KW-0472">Membrane</keyword>
<gene>
    <name evidence="7" type="ORF">Aru02nite_24510</name>
</gene>
<keyword evidence="1" id="KW-0808">Transferase</keyword>
<keyword evidence="3" id="KW-0902">Two-component regulatory system</keyword>
<dbReference type="InterPro" id="IPR050482">
    <property type="entry name" value="Sensor_HK_TwoCompSys"/>
</dbReference>
<feature type="transmembrane region" description="Helical" evidence="5">
    <location>
        <begin position="329"/>
        <end position="355"/>
    </location>
</feature>
<feature type="transmembrane region" description="Helical" evidence="5">
    <location>
        <begin position="39"/>
        <end position="60"/>
    </location>
</feature>
<dbReference type="PANTHER" id="PTHR24421">
    <property type="entry name" value="NITRATE/NITRITE SENSOR PROTEIN NARX-RELATED"/>
    <property type="match status" value="1"/>
</dbReference>
<dbReference type="AlphaFoldDB" id="A0A8J3J7H5"/>